<proteinExistence type="inferred from homology"/>
<accession>A0ABD3PVF9</accession>
<evidence type="ECO:0000313" key="6">
    <source>
        <dbReference type="Proteomes" id="UP001530315"/>
    </source>
</evidence>
<comment type="caution">
    <text evidence="5">The sequence shown here is derived from an EMBL/GenBank/DDBJ whole genome shotgun (WGS) entry which is preliminary data.</text>
</comment>
<dbReference type="InterPro" id="IPR041698">
    <property type="entry name" value="Methyltransf_25"/>
</dbReference>
<protein>
    <recommendedName>
        <fullName evidence="7">Flavoprotein domain-containing protein</fullName>
    </recommendedName>
</protein>
<keyword evidence="6" id="KW-1185">Reference proteome</keyword>
<sequence>MPVDPMRRAETDLRRRKPRILLGITGSVAAVKGPKLALRLAREVKADVKVVLTRTVEQFFWKEGRAVPMYDVDSWRDFLASTSSVAKETDGENDDWRSSEGRISLHYAEEEWANYTCLQDTVLHIDLRNWADICLIAPLSAHSLAKISHGLCDDLLTCCIRAWDFGQGSCSNFGENRFPGKPLILAPAMNTGMWYHPLTKMQLETIQKFSGLDPAIGSNESKEERGVIIVEPAVKTLACGETGAGALAELDDIIRAVRKCLVRWESYGRTAKSKNDVRHLDNAHRLRSQPITFKVRNGCCGHSSLSASSRKESMKRALLLFAKERFSSMRSSHEQLHTRPSYTLSQLAAPISPTPNLVIESFLPRLNLNYNSFLVDLGCGDGRWLIAAHEHAKCRCLGIDVDEERLVIAQKLILKNKLQEVIQVRKKDVFEFVKEGYDIRAADVIVMYLFREAMIEIGTLLQQHLLLRDKRKDKTQKMGQILSVGFALPGWTPINEDKIGGIRVYLYSTLG</sequence>
<evidence type="ECO:0000256" key="1">
    <source>
        <dbReference type="ARBA" id="ARBA00022993"/>
    </source>
</evidence>
<dbReference type="Gene3D" id="3.40.50.150">
    <property type="entry name" value="Vaccinia Virus protein VP39"/>
    <property type="match status" value="1"/>
</dbReference>
<organism evidence="5 6">
    <name type="scientific">Stephanodiscus triporus</name>
    <dbReference type="NCBI Taxonomy" id="2934178"/>
    <lineage>
        <taxon>Eukaryota</taxon>
        <taxon>Sar</taxon>
        <taxon>Stramenopiles</taxon>
        <taxon>Ochrophyta</taxon>
        <taxon>Bacillariophyta</taxon>
        <taxon>Coscinodiscophyceae</taxon>
        <taxon>Thalassiosirophycidae</taxon>
        <taxon>Stephanodiscales</taxon>
        <taxon>Stephanodiscaceae</taxon>
        <taxon>Stephanodiscus</taxon>
    </lineage>
</organism>
<dbReference type="Pfam" id="PF02441">
    <property type="entry name" value="Flavoprotein"/>
    <property type="match status" value="1"/>
</dbReference>
<dbReference type="EMBL" id="JALLAZ020000585">
    <property type="protein sequence ID" value="KAL3791644.1"/>
    <property type="molecule type" value="Genomic_DNA"/>
</dbReference>
<dbReference type="Pfam" id="PF13649">
    <property type="entry name" value="Methyltransf_25"/>
    <property type="match status" value="1"/>
</dbReference>
<feature type="domain" description="Methyltransferase" evidence="4">
    <location>
        <begin position="375"/>
        <end position="446"/>
    </location>
</feature>
<feature type="domain" description="Flavoprotein" evidence="3">
    <location>
        <begin position="19"/>
        <end position="255"/>
    </location>
</feature>
<dbReference type="InterPro" id="IPR029063">
    <property type="entry name" value="SAM-dependent_MTases_sf"/>
</dbReference>
<dbReference type="SUPFAM" id="SSF52507">
    <property type="entry name" value="Homo-oligomeric flavin-containing Cys decarboxylases, HFCD"/>
    <property type="match status" value="1"/>
</dbReference>
<dbReference type="CDD" id="cd02440">
    <property type="entry name" value="AdoMet_MTases"/>
    <property type="match status" value="1"/>
</dbReference>
<evidence type="ECO:0000259" key="4">
    <source>
        <dbReference type="Pfam" id="PF13649"/>
    </source>
</evidence>
<evidence type="ECO:0000259" key="3">
    <source>
        <dbReference type="Pfam" id="PF02441"/>
    </source>
</evidence>
<evidence type="ECO:0000313" key="5">
    <source>
        <dbReference type="EMBL" id="KAL3791644.1"/>
    </source>
</evidence>
<dbReference type="InterPro" id="IPR003382">
    <property type="entry name" value="Flavoprotein"/>
</dbReference>
<keyword evidence="1" id="KW-0173">Coenzyme A biosynthesis</keyword>
<evidence type="ECO:0008006" key="7">
    <source>
        <dbReference type="Google" id="ProtNLM"/>
    </source>
</evidence>
<dbReference type="GO" id="GO:0015937">
    <property type="term" value="P:coenzyme A biosynthetic process"/>
    <property type="evidence" value="ECO:0007669"/>
    <property type="project" value="UniProtKB-KW"/>
</dbReference>
<dbReference type="InterPro" id="IPR036551">
    <property type="entry name" value="Flavin_trans-like"/>
</dbReference>
<evidence type="ECO:0000256" key="2">
    <source>
        <dbReference type="ARBA" id="ARBA00038350"/>
    </source>
</evidence>
<dbReference type="SUPFAM" id="SSF53335">
    <property type="entry name" value="S-adenosyl-L-methionine-dependent methyltransferases"/>
    <property type="match status" value="1"/>
</dbReference>
<dbReference type="AlphaFoldDB" id="A0ABD3PVF9"/>
<comment type="similarity">
    <text evidence="2">Belongs to the HFCD (homooligomeric flavin containing Cys decarboxylase) superfamily.</text>
</comment>
<gene>
    <name evidence="5" type="ORF">ACHAW5_007431</name>
</gene>
<dbReference type="PANTHER" id="PTHR14359">
    <property type="entry name" value="HOMO-OLIGOMERIC FLAVIN CONTAINING CYS DECARBOXYLASE FAMILY"/>
    <property type="match status" value="1"/>
</dbReference>
<reference evidence="5 6" key="1">
    <citation type="submission" date="2024-10" db="EMBL/GenBank/DDBJ databases">
        <title>Updated reference genomes for cyclostephanoid diatoms.</title>
        <authorList>
            <person name="Roberts W.R."/>
            <person name="Alverson A.J."/>
        </authorList>
    </citation>
    <scope>NUCLEOTIDE SEQUENCE [LARGE SCALE GENOMIC DNA]</scope>
    <source>
        <strain evidence="5 6">AJA276-08</strain>
    </source>
</reference>
<dbReference type="Gene3D" id="3.40.50.1950">
    <property type="entry name" value="Flavin prenyltransferase-like"/>
    <property type="match status" value="1"/>
</dbReference>
<dbReference type="Proteomes" id="UP001530315">
    <property type="component" value="Unassembled WGS sequence"/>
</dbReference>
<dbReference type="PANTHER" id="PTHR14359:SF6">
    <property type="entry name" value="PHOSPHOPANTOTHENOYLCYSTEINE DECARBOXYLASE"/>
    <property type="match status" value="1"/>
</dbReference>
<name>A0ABD3PVF9_9STRA</name>